<name>A0A2Z4IHD8_9BACT</name>
<dbReference type="OrthoDB" id="4762426at2"/>
<keyword evidence="3" id="KW-1185">Reference proteome</keyword>
<dbReference type="SUPFAM" id="SSF47413">
    <property type="entry name" value="lambda repressor-like DNA-binding domains"/>
    <property type="match status" value="1"/>
</dbReference>
<accession>A0A2Z4IHD8</accession>
<dbReference type="KEGG" id="est:DN752_08455"/>
<sequence length="94" mass="10831">MTYLGRRIRELREAKGFLLRQVAAYIEADTALVSKLERGERKAQKNQLKKIAAFLEVDEKELELLWLADKIIDDIDQEPQGLKALNFVQGEMAK</sequence>
<dbReference type="EMBL" id="CP030041">
    <property type="protein sequence ID" value="AWW30149.1"/>
    <property type="molecule type" value="Genomic_DNA"/>
</dbReference>
<proteinExistence type="predicted"/>
<dbReference type="InterPro" id="IPR010982">
    <property type="entry name" value="Lambda_DNA-bd_dom_sf"/>
</dbReference>
<organism evidence="2 3">
    <name type="scientific">Echinicola strongylocentroti</name>
    <dbReference type="NCBI Taxonomy" id="1795355"/>
    <lineage>
        <taxon>Bacteria</taxon>
        <taxon>Pseudomonadati</taxon>
        <taxon>Bacteroidota</taxon>
        <taxon>Cytophagia</taxon>
        <taxon>Cytophagales</taxon>
        <taxon>Cyclobacteriaceae</taxon>
        <taxon>Echinicola</taxon>
    </lineage>
</organism>
<dbReference type="REBASE" id="254371">
    <property type="entry name" value="C.Est8714ORF8440P"/>
</dbReference>
<dbReference type="RefSeq" id="WP_112783535.1">
    <property type="nucleotide sequence ID" value="NZ_CP030041.1"/>
</dbReference>
<dbReference type="Pfam" id="PF13560">
    <property type="entry name" value="HTH_31"/>
    <property type="match status" value="1"/>
</dbReference>
<dbReference type="Proteomes" id="UP000248688">
    <property type="component" value="Chromosome"/>
</dbReference>
<gene>
    <name evidence="2" type="ORF">DN752_08455</name>
</gene>
<dbReference type="GO" id="GO:0003677">
    <property type="term" value="F:DNA binding"/>
    <property type="evidence" value="ECO:0007669"/>
    <property type="project" value="InterPro"/>
</dbReference>
<dbReference type="CDD" id="cd00093">
    <property type="entry name" value="HTH_XRE"/>
    <property type="match status" value="1"/>
</dbReference>
<dbReference type="SMART" id="SM00530">
    <property type="entry name" value="HTH_XRE"/>
    <property type="match status" value="1"/>
</dbReference>
<reference evidence="2 3" key="1">
    <citation type="submission" date="2018-06" db="EMBL/GenBank/DDBJ databases">
        <title>Echinicola strongylocentroti sp. nov., isolated from a sea urchin Strongylocentrotus intermedius.</title>
        <authorList>
            <person name="Bae S.S."/>
        </authorList>
    </citation>
    <scope>NUCLEOTIDE SEQUENCE [LARGE SCALE GENOMIC DNA]</scope>
    <source>
        <strain evidence="2 3">MEBiC08714</strain>
    </source>
</reference>
<dbReference type="PROSITE" id="PS50943">
    <property type="entry name" value="HTH_CROC1"/>
    <property type="match status" value="1"/>
</dbReference>
<evidence type="ECO:0000313" key="3">
    <source>
        <dbReference type="Proteomes" id="UP000248688"/>
    </source>
</evidence>
<evidence type="ECO:0000259" key="1">
    <source>
        <dbReference type="PROSITE" id="PS50943"/>
    </source>
</evidence>
<feature type="domain" description="HTH cro/C1-type" evidence="1">
    <location>
        <begin position="8"/>
        <end position="62"/>
    </location>
</feature>
<protein>
    <submittedName>
        <fullName evidence="2">XRE family transcriptional regulator</fullName>
    </submittedName>
</protein>
<dbReference type="AlphaFoldDB" id="A0A2Z4IHD8"/>
<evidence type="ECO:0000313" key="2">
    <source>
        <dbReference type="EMBL" id="AWW30149.1"/>
    </source>
</evidence>
<dbReference type="InterPro" id="IPR001387">
    <property type="entry name" value="Cro/C1-type_HTH"/>
</dbReference>
<dbReference type="Gene3D" id="1.10.260.40">
    <property type="entry name" value="lambda repressor-like DNA-binding domains"/>
    <property type="match status" value="1"/>
</dbReference>